<name>A0A6C0H530_9ZZZZ</name>
<feature type="region of interest" description="Disordered" evidence="1">
    <location>
        <begin position="89"/>
        <end position="123"/>
    </location>
</feature>
<sequence>MEQLVKEILKYYLDKEQKLVENNYKYFHLIEETLETDFEIKSNAKLLLVKSKLPKEDMAIVLSIFDNIYSNNYFIFQDLEFLKQCYLNNDDDDEEEDDDENDEENDDENDEEEEEDDEEEDEDIEDDFLLMKTFDLKYLELWLYYLNYLGVYDIKSYKKIPKPLLAGKGQKIFEIKDIIDMI</sequence>
<evidence type="ECO:0000256" key="1">
    <source>
        <dbReference type="SAM" id="MobiDB-lite"/>
    </source>
</evidence>
<protein>
    <submittedName>
        <fullName evidence="2">Uncharacterized protein</fullName>
    </submittedName>
</protein>
<organism evidence="2">
    <name type="scientific">viral metagenome</name>
    <dbReference type="NCBI Taxonomy" id="1070528"/>
    <lineage>
        <taxon>unclassified sequences</taxon>
        <taxon>metagenomes</taxon>
        <taxon>organismal metagenomes</taxon>
    </lineage>
</organism>
<proteinExistence type="predicted"/>
<accession>A0A6C0H530</accession>
<reference evidence="2" key="1">
    <citation type="journal article" date="2020" name="Nature">
        <title>Giant virus diversity and host interactions through global metagenomics.</title>
        <authorList>
            <person name="Schulz F."/>
            <person name="Roux S."/>
            <person name="Paez-Espino D."/>
            <person name="Jungbluth S."/>
            <person name="Walsh D.A."/>
            <person name="Denef V.J."/>
            <person name="McMahon K.D."/>
            <person name="Konstantinidis K.T."/>
            <person name="Eloe-Fadrosh E.A."/>
            <person name="Kyrpides N.C."/>
            <person name="Woyke T."/>
        </authorList>
    </citation>
    <scope>NUCLEOTIDE SEQUENCE</scope>
    <source>
        <strain evidence="2">GVMAG-M-3300023179-71</strain>
    </source>
</reference>
<evidence type="ECO:0000313" key="2">
    <source>
        <dbReference type="EMBL" id="QHT75517.1"/>
    </source>
</evidence>
<dbReference type="AlphaFoldDB" id="A0A6C0H530"/>
<dbReference type="EMBL" id="MN739879">
    <property type="protein sequence ID" value="QHT75517.1"/>
    <property type="molecule type" value="Genomic_DNA"/>
</dbReference>